<gene>
    <name evidence="2" type="ORF">KSP40_PGU021782</name>
</gene>
<proteinExistence type="predicted"/>
<dbReference type="CDD" id="cd00010">
    <property type="entry name" value="AAI_LTSS"/>
    <property type="match status" value="1"/>
</dbReference>
<dbReference type="InterPro" id="IPR036312">
    <property type="entry name" value="Bifun_inhib/LTP/seed_sf"/>
</dbReference>
<sequence length="347" mass="38063">MDCAAQPDEKLNKEVQPSQNLQPSRLHCSHWLFESQLIHLTQKGREKRFRLCGERPEGSVFRAKEGSCAGEEDTWFGAWKKTARNQRGLEKGEERVRDERFCCGNRGFCCDDVGGDDLGCGGGAAAGAVVRGEIGALRELHRLAEATGVLLWPGKRGSEGELPCLCSLFNNPQLIAAFSINLTQALQLPKKCGIQSSQPLCNSTSTSTPISPAKGSPHFYECCRFATSKDAQLLSFDPLPDFCSQRLIPVSASRASLNPYQVPLPLLRTPCIADLHVAPLSPHAARRAMLNPDWSAISALSASPVIASSPDVIPAFFCRAVKSERHYYFFPFRCCTFAINYTNISII</sequence>
<name>A0ABR2LQB8_9ASPA</name>
<dbReference type="EMBL" id="JBBWWR010000016">
    <property type="protein sequence ID" value="KAK8947623.1"/>
    <property type="molecule type" value="Genomic_DNA"/>
</dbReference>
<reference evidence="2 3" key="1">
    <citation type="journal article" date="2022" name="Nat. Plants">
        <title>Genomes of leafy and leafless Platanthera orchids illuminate the evolution of mycoheterotrophy.</title>
        <authorList>
            <person name="Li M.H."/>
            <person name="Liu K.W."/>
            <person name="Li Z."/>
            <person name="Lu H.C."/>
            <person name="Ye Q.L."/>
            <person name="Zhang D."/>
            <person name="Wang J.Y."/>
            <person name="Li Y.F."/>
            <person name="Zhong Z.M."/>
            <person name="Liu X."/>
            <person name="Yu X."/>
            <person name="Liu D.K."/>
            <person name="Tu X.D."/>
            <person name="Liu B."/>
            <person name="Hao Y."/>
            <person name="Liao X.Y."/>
            <person name="Jiang Y.T."/>
            <person name="Sun W.H."/>
            <person name="Chen J."/>
            <person name="Chen Y.Q."/>
            <person name="Ai Y."/>
            <person name="Zhai J.W."/>
            <person name="Wu S.S."/>
            <person name="Zhou Z."/>
            <person name="Hsiao Y.Y."/>
            <person name="Wu W.L."/>
            <person name="Chen Y.Y."/>
            <person name="Lin Y.F."/>
            <person name="Hsu J.L."/>
            <person name="Li C.Y."/>
            <person name="Wang Z.W."/>
            <person name="Zhao X."/>
            <person name="Zhong W.Y."/>
            <person name="Ma X.K."/>
            <person name="Ma L."/>
            <person name="Huang J."/>
            <person name="Chen G.Z."/>
            <person name="Huang M.Z."/>
            <person name="Huang L."/>
            <person name="Peng D.H."/>
            <person name="Luo Y.B."/>
            <person name="Zou S.Q."/>
            <person name="Chen S.P."/>
            <person name="Lan S."/>
            <person name="Tsai W.C."/>
            <person name="Van de Peer Y."/>
            <person name="Liu Z.J."/>
        </authorList>
    </citation>
    <scope>NUCLEOTIDE SEQUENCE [LARGE SCALE GENOMIC DNA]</scope>
    <source>
        <strain evidence="2">Lor288</strain>
    </source>
</reference>
<dbReference type="Pfam" id="PF14368">
    <property type="entry name" value="LTP_2"/>
    <property type="match status" value="1"/>
</dbReference>
<dbReference type="Gene3D" id="1.10.110.10">
    <property type="entry name" value="Plant lipid-transfer and hydrophobic proteins"/>
    <property type="match status" value="1"/>
</dbReference>
<dbReference type="InterPro" id="IPR016140">
    <property type="entry name" value="Bifunc_inhib/LTP/seed_store"/>
</dbReference>
<accession>A0ABR2LQB8</accession>
<evidence type="ECO:0000259" key="1">
    <source>
        <dbReference type="Pfam" id="PF14368"/>
    </source>
</evidence>
<dbReference type="SUPFAM" id="SSF47699">
    <property type="entry name" value="Bifunctional inhibitor/lipid-transfer protein/seed storage 2S albumin"/>
    <property type="match status" value="1"/>
</dbReference>
<organism evidence="2 3">
    <name type="scientific">Platanthera guangdongensis</name>
    <dbReference type="NCBI Taxonomy" id="2320717"/>
    <lineage>
        <taxon>Eukaryota</taxon>
        <taxon>Viridiplantae</taxon>
        <taxon>Streptophyta</taxon>
        <taxon>Embryophyta</taxon>
        <taxon>Tracheophyta</taxon>
        <taxon>Spermatophyta</taxon>
        <taxon>Magnoliopsida</taxon>
        <taxon>Liliopsida</taxon>
        <taxon>Asparagales</taxon>
        <taxon>Orchidaceae</taxon>
        <taxon>Orchidoideae</taxon>
        <taxon>Orchideae</taxon>
        <taxon>Orchidinae</taxon>
        <taxon>Platanthera</taxon>
    </lineage>
</organism>
<comment type="caution">
    <text evidence="2">The sequence shown here is derived from an EMBL/GenBank/DDBJ whole genome shotgun (WGS) entry which is preliminary data.</text>
</comment>
<feature type="domain" description="Bifunctional inhibitor/plant lipid transfer protein/seed storage helical" evidence="1">
    <location>
        <begin position="159"/>
        <end position="199"/>
    </location>
</feature>
<keyword evidence="3" id="KW-1185">Reference proteome</keyword>
<evidence type="ECO:0000313" key="2">
    <source>
        <dbReference type="EMBL" id="KAK8947623.1"/>
    </source>
</evidence>
<dbReference type="Proteomes" id="UP001412067">
    <property type="component" value="Unassembled WGS sequence"/>
</dbReference>
<protein>
    <recommendedName>
        <fullName evidence="1">Bifunctional inhibitor/plant lipid transfer protein/seed storage helical domain-containing protein</fullName>
    </recommendedName>
</protein>
<evidence type="ECO:0000313" key="3">
    <source>
        <dbReference type="Proteomes" id="UP001412067"/>
    </source>
</evidence>